<dbReference type="GO" id="GO:0004844">
    <property type="term" value="F:uracil DNA N-glycosylase activity"/>
    <property type="evidence" value="ECO:0007669"/>
    <property type="project" value="UniProtKB-EC"/>
</dbReference>
<dbReference type="KEGG" id="paa:Paes_0339"/>
<dbReference type="PANTHER" id="PTHR33693">
    <property type="entry name" value="TYPE-5 URACIL-DNA GLYCOSYLASE"/>
    <property type="match status" value="1"/>
</dbReference>
<reference evidence="13" key="1">
    <citation type="submission" date="2008-06" db="EMBL/GenBank/DDBJ databases">
        <title>Complete sequence of chromosome of Prosthecochloris aestuarii DSM 271.</title>
        <authorList>
            <consortium name="US DOE Joint Genome Institute"/>
            <person name="Lucas S."/>
            <person name="Copeland A."/>
            <person name="Lapidus A."/>
            <person name="Glavina del Rio T."/>
            <person name="Dalin E."/>
            <person name="Tice H."/>
            <person name="Bruce D."/>
            <person name="Goodwin L."/>
            <person name="Pitluck S."/>
            <person name="Schmutz J."/>
            <person name="Larimer F."/>
            <person name="Land M."/>
            <person name="Hauser L."/>
            <person name="Kyrpides N."/>
            <person name="Anderson I."/>
            <person name="Liu Z."/>
            <person name="Li T."/>
            <person name="Zhao F."/>
            <person name="Overmann J."/>
            <person name="Bryant D.A."/>
            <person name="Richardson P."/>
        </authorList>
    </citation>
    <scope>NUCLEOTIDE SEQUENCE [LARGE SCALE GENOMIC DNA]</scope>
    <source>
        <strain evidence="13">DSM 271</strain>
    </source>
</reference>
<keyword evidence="9" id="KW-0408">Iron</keyword>
<organism evidence="13 14">
    <name type="scientific">Prosthecochloris aestuarii (strain DSM 271 / SK 413)</name>
    <dbReference type="NCBI Taxonomy" id="290512"/>
    <lineage>
        <taxon>Bacteria</taxon>
        <taxon>Pseudomonadati</taxon>
        <taxon>Chlorobiota</taxon>
        <taxon>Chlorobiia</taxon>
        <taxon>Chlorobiales</taxon>
        <taxon>Chlorobiaceae</taxon>
        <taxon>Prosthecochloris</taxon>
    </lineage>
</organism>
<keyword evidence="6" id="KW-0479">Metal-binding</keyword>
<dbReference type="InterPro" id="IPR051536">
    <property type="entry name" value="UDG_Type-4/5"/>
</dbReference>
<dbReference type="PANTHER" id="PTHR33693:SF1">
    <property type="entry name" value="TYPE-4 URACIL-DNA GLYCOSYLASE"/>
    <property type="match status" value="1"/>
</dbReference>
<dbReference type="RefSeq" id="WP_012504933.1">
    <property type="nucleotide sequence ID" value="NC_011059.1"/>
</dbReference>
<dbReference type="HOGENOM" id="CLU_044815_1_3_10"/>
<dbReference type="SMART" id="SM00987">
    <property type="entry name" value="UreE_C"/>
    <property type="match status" value="1"/>
</dbReference>
<evidence type="ECO:0000256" key="5">
    <source>
        <dbReference type="ARBA" id="ARBA00022485"/>
    </source>
</evidence>
<sequence>MQAKLFNDIPQQTPQRDRNDYHSLDELGAQSKNCTQCQLAETRQNVVFGEGNPQAKIVVIGEGPGAEEDAQGRPFVGRSGKLLDKILQSIGFDRNDVYICNIVKCRPPANRNPLAEEIEQCLPWLNAQLELIQPGIILLLGKVAANTILQNKCSMGSMRGSIIRWGTYDVVVTYHPAALLRNPNWKYQCWEDVKMLRKHFDSMYQSNQP</sequence>
<gene>
    <name evidence="13" type="ordered locus">Paes_0339</name>
</gene>
<evidence type="ECO:0000313" key="13">
    <source>
        <dbReference type="EMBL" id="ACF45396.1"/>
    </source>
</evidence>
<evidence type="ECO:0000256" key="8">
    <source>
        <dbReference type="ARBA" id="ARBA00022801"/>
    </source>
</evidence>
<dbReference type="GO" id="GO:0006281">
    <property type="term" value="P:DNA repair"/>
    <property type="evidence" value="ECO:0007669"/>
    <property type="project" value="UniProtKB-KW"/>
</dbReference>
<keyword evidence="5" id="KW-0004">4Fe-4S</keyword>
<evidence type="ECO:0000256" key="7">
    <source>
        <dbReference type="ARBA" id="ARBA00022763"/>
    </source>
</evidence>
<dbReference type="NCBIfam" id="TIGR00758">
    <property type="entry name" value="UDG_fam4"/>
    <property type="match status" value="1"/>
</dbReference>
<dbReference type="SMART" id="SM00986">
    <property type="entry name" value="UDG"/>
    <property type="match status" value="1"/>
</dbReference>
<dbReference type="GO" id="GO:0046872">
    <property type="term" value="F:metal ion binding"/>
    <property type="evidence" value="ECO:0007669"/>
    <property type="project" value="UniProtKB-KW"/>
</dbReference>
<evidence type="ECO:0000256" key="11">
    <source>
        <dbReference type="ARBA" id="ARBA00023204"/>
    </source>
</evidence>
<keyword evidence="8" id="KW-0378">Hydrolase</keyword>
<dbReference type="InterPro" id="IPR005122">
    <property type="entry name" value="Uracil-DNA_glycosylase-like"/>
</dbReference>
<evidence type="ECO:0000259" key="12">
    <source>
        <dbReference type="SMART" id="SM00986"/>
    </source>
</evidence>
<keyword evidence="7" id="KW-0227">DNA damage</keyword>
<evidence type="ECO:0000256" key="6">
    <source>
        <dbReference type="ARBA" id="ARBA00022723"/>
    </source>
</evidence>
<proteinExistence type="inferred from homology"/>
<dbReference type="InterPro" id="IPR036895">
    <property type="entry name" value="Uracil-DNA_glycosylase-like_sf"/>
</dbReference>
<evidence type="ECO:0000313" key="14">
    <source>
        <dbReference type="Proteomes" id="UP000002725"/>
    </source>
</evidence>
<dbReference type="CDD" id="cd10030">
    <property type="entry name" value="UDG-F4_TTUDGA_SPO1dp_like"/>
    <property type="match status" value="1"/>
</dbReference>
<dbReference type="Pfam" id="PF03167">
    <property type="entry name" value="UDG"/>
    <property type="match status" value="1"/>
</dbReference>
<evidence type="ECO:0000256" key="9">
    <source>
        <dbReference type="ARBA" id="ARBA00023004"/>
    </source>
</evidence>
<dbReference type="InterPro" id="IPR005273">
    <property type="entry name" value="Ura-DNA_glyco_family4"/>
</dbReference>
<dbReference type="STRING" id="290512.Paes_0339"/>
<evidence type="ECO:0000256" key="3">
    <source>
        <dbReference type="ARBA" id="ARBA00012030"/>
    </source>
</evidence>
<protein>
    <recommendedName>
        <fullName evidence="4">Type-4 uracil-DNA glycosylase</fullName>
        <ecNumber evidence="3">3.2.2.27</ecNumber>
    </recommendedName>
</protein>
<name>B4S4E8_PROA2</name>
<dbReference type="GO" id="GO:0051539">
    <property type="term" value="F:4 iron, 4 sulfur cluster binding"/>
    <property type="evidence" value="ECO:0007669"/>
    <property type="project" value="UniProtKB-KW"/>
</dbReference>
<evidence type="ECO:0000256" key="4">
    <source>
        <dbReference type="ARBA" id="ARBA00019403"/>
    </source>
</evidence>
<evidence type="ECO:0000256" key="10">
    <source>
        <dbReference type="ARBA" id="ARBA00023014"/>
    </source>
</evidence>
<accession>B4S4E8</accession>
<dbReference type="AlphaFoldDB" id="B4S4E8"/>
<dbReference type="EMBL" id="CP001108">
    <property type="protein sequence ID" value="ACF45396.1"/>
    <property type="molecule type" value="Genomic_DNA"/>
</dbReference>
<feature type="domain" description="Uracil-DNA glycosylase-like" evidence="12">
    <location>
        <begin position="48"/>
        <end position="194"/>
    </location>
</feature>
<dbReference type="EC" id="3.2.2.27" evidence="3"/>
<dbReference type="eggNOG" id="COG1573">
    <property type="taxonomic scope" value="Bacteria"/>
</dbReference>
<keyword evidence="14" id="KW-1185">Reference proteome</keyword>
<dbReference type="Proteomes" id="UP000002725">
    <property type="component" value="Chromosome"/>
</dbReference>
<keyword evidence="10" id="KW-0411">Iron-sulfur</keyword>
<evidence type="ECO:0000256" key="2">
    <source>
        <dbReference type="ARBA" id="ARBA00006521"/>
    </source>
</evidence>
<evidence type="ECO:0000256" key="1">
    <source>
        <dbReference type="ARBA" id="ARBA00001400"/>
    </source>
</evidence>
<dbReference type="Gene3D" id="3.40.470.10">
    <property type="entry name" value="Uracil-DNA glycosylase-like domain"/>
    <property type="match status" value="1"/>
</dbReference>
<keyword evidence="11" id="KW-0234">DNA repair</keyword>
<dbReference type="SUPFAM" id="SSF52141">
    <property type="entry name" value="Uracil-DNA glycosylase-like"/>
    <property type="match status" value="1"/>
</dbReference>
<comment type="catalytic activity">
    <reaction evidence="1">
        <text>Hydrolyzes single-stranded DNA or mismatched double-stranded DNA and polynucleotides, releasing free uracil.</text>
        <dbReference type="EC" id="3.2.2.27"/>
    </reaction>
</comment>
<comment type="similarity">
    <text evidence="2">Belongs to the uracil-DNA glycosylase (UDG) superfamily. Type 4 (UDGa) family.</text>
</comment>